<organism evidence="1 2">
    <name type="scientific">Persea americana</name>
    <name type="common">Avocado</name>
    <dbReference type="NCBI Taxonomy" id="3435"/>
    <lineage>
        <taxon>Eukaryota</taxon>
        <taxon>Viridiplantae</taxon>
        <taxon>Streptophyta</taxon>
        <taxon>Embryophyta</taxon>
        <taxon>Tracheophyta</taxon>
        <taxon>Spermatophyta</taxon>
        <taxon>Magnoliopsida</taxon>
        <taxon>Magnoliidae</taxon>
        <taxon>Laurales</taxon>
        <taxon>Lauraceae</taxon>
        <taxon>Persea</taxon>
    </lineage>
</organism>
<sequence length="884" mass="97828">MAPAKTHFVSLSPIILLLLFLHSFPILSKSQPRTPQQKEQRILLKPKTEWGNPLYHLNWTTTESNGDHCSWPEITCTNGTVTEIDLSGKGLSFPIPSSICDLTNLTKIDLNSNGISGPFPIKHLSKCSSLQYLDISWNDFAGRLPSDINRLSSLRYFNLSSNGFDGDIPPAIGHMSNLIDLQLRSNAFNGAVPSEIGNLENLEILVLDSLFMMPQWRIPPEFGRLKSLKNLQIRNSNLTGEIPGSLTNLTDLEHLDLSANKLSGGIPRPIDALGLESLDLSVNQLTGTIPEDFGKLENLTLLDLHSNQLSGKIPRPIDALGLESLDLSVNQLTGTIPEDFGKLENLTLLDLHSNQLSGKIPRPIDALGLEYLDLSFNELTGTIPEDFGKLVNLTFLQLQSNHLIPPAIGLLPTLYYLDLSENQLSGEIPLELGNLKHGQLYLSSNQLGGKIPDELDNPEFDDGFLDNSGLCASNPSFSRRACASRSHGHIKISPRVLASILATIAFLVLAVPACFVLLRNYKKRELREKRQEEDMIATWKFISFQRLDFTEDNILNGLVESNLIGSGGCGKVYRISVGNQADDLVVAVKKICSRNKSDAKLEKEFQAEIEILGWIRHANIVKLLCCISSQDSKLLVYEYMENGSLDRWLYQKRNGTTIESGPLDWPIRLRIAVDAAQGLCYMHHSCSPPIIHRDVKSSNILLDSEFKARIADFGLARILIRHRQGEPESMSAIAGTFGYIAPEYAVWARANEKCDVYSFGVVLLELTTGKKACSTCDGCNGLVEWAWHHLLEGKDLVEALDEELREEPAYLNEMTLVFNLGLNCTVTVPSHRPSMKQALHILQRCVTPENSASNLASSEYDVGPLLHSSSSLFGNSEYEGSSLV</sequence>
<accession>A0ACC2LZM3</accession>
<name>A0ACC2LZM3_PERAE</name>
<reference evidence="1 2" key="1">
    <citation type="journal article" date="2022" name="Hortic Res">
        <title>A haplotype resolved chromosomal level avocado genome allows analysis of novel avocado genes.</title>
        <authorList>
            <person name="Nath O."/>
            <person name="Fletcher S.J."/>
            <person name="Hayward A."/>
            <person name="Shaw L.M."/>
            <person name="Masouleh A.K."/>
            <person name="Furtado A."/>
            <person name="Henry R.J."/>
            <person name="Mitter N."/>
        </authorList>
    </citation>
    <scope>NUCLEOTIDE SEQUENCE [LARGE SCALE GENOMIC DNA]</scope>
    <source>
        <strain evidence="2">cv. Hass</strain>
    </source>
</reference>
<comment type="caution">
    <text evidence="1">The sequence shown here is derived from an EMBL/GenBank/DDBJ whole genome shotgun (WGS) entry which is preliminary data.</text>
</comment>
<keyword evidence="2" id="KW-1185">Reference proteome</keyword>
<evidence type="ECO:0000313" key="1">
    <source>
        <dbReference type="EMBL" id="KAJ8638643.1"/>
    </source>
</evidence>
<protein>
    <submittedName>
        <fullName evidence="1">Uncharacterized protein</fullName>
    </submittedName>
</protein>
<gene>
    <name evidence="1" type="ORF">MRB53_012910</name>
</gene>
<evidence type="ECO:0000313" key="2">
    <source>
        <dbReference type="Proteomes" id="UP001234297"/>
    </source>
</evidence>
<dbReference type="EMBL" id="CM056811">
    <property type="protein sequence ID" value="KAJ8638643.1"/>
    <property type="molecule type" value="Genomic_DNA"/>
</dbReference>
<dbReference type="Proteomes" id="UP001234297">
    <property type="component" value="Chromosome 3"/>
</dbReference>
<proteinExistence type="predicted"/>